<accession>A0A919Q2A0</accession>
<sequence>MRDLGRDSWEARYRSRPAIWSGQPNQPLVDEVEHLTSPGTALEVGCGEGADAVWLAGQGWLVTAVDLSTTALERARGRAQEAGVAQHIHFTDDDVADVIAHHGPWNLVTSLYTHPEQGGRWLVETLAPGVAPGGMLLVIGHHPTDPHAQEHEDLRDTAFAAEDVSDVLDRAEWEVSATLRERTTRDADGHERLLRDSVLVARRHG</sequence>
<dbReference type="GO" id="GO:0016740">
    <property type="term" value="F:transferase activity"/>
    <property type="evidence" value="ECO:0007669"/>
    <property type="project" value="UniProtKB-KW"/>
</dbReference>
<dbReference type="AlphaFoldDB" id="A0A919Q2A0"/>
<dbReference type="EMBL" id="BONR01000003">
    <property type="protein sequence ID" value="GIG54907.1"/>
    <property type="molecule type" value="Genomic_DNA"/>
</dbReference>
<protein>
    <recommendedName>
        <fullName evidence="2">Methyltransferase domain-containing protein</fullName>
    </recommendedName>
</protein>
<reference evidence="3" key="1">
    <citation type="submission" date="2021-01" db="EMBL/GenBank/DDBJ databases">
        <title>Whole genome shotgun sequence of Demequina activiva NBRC 110675.</title>
        <authorList>
            <person name="Komaki H."/>
            <person name="Tamura T."/>
        </authorList>
    </citation>
    <scope>NUCLEOTIDE SEQUENCE</scope>
    <source>
        <strain evidence="3">NBRC 110675</strain>
    </source>
</reference>
<dbReference type="InterPro" id="IPR029063">
    <property type="entry name" value="SAM-dependent_MTases_sf"/>
</dbReference>
<evidence type="ECO:0000259" key="2">
    <source>
        <dbReference type="Pfam" id="PF13649"/>
    </source>
</evidence>
<dbReference type="Pfam" id="PF13649">
    <property type="entry name" value="Methyltransf_25"/>
    <property type="match status" value="1"/>
</dbReference>
<dbReference type="Gene3D" id="3.40.50.150">
    <property type="entry name" value="Vaccinia Virus protein VP39"/>
    <property type="match status" value="1"/>
</dbReference>
<evidence type="ECO:0000256" key="1">
    <source>
        <dbReference type="ARBA" id="ARBA00022679"/>
    </source>
</evidence>
<dbReference type="InterPro" id="IPR041698">
    <property type="entry name" value="Methyltransf_25"/>
</dbReference>
<feature type="domain" description="Methyltransferase" evidence="2">
    <location>
        <begin position="42"/>
        <end position="132"/>
    </location>
</feature>
<keyword evidence="1" id="KW-0808">Transferase</keyword>
<keyword evidence="4" id="KW-1185">Reference proteome</keyword>
<name>A0A919Q2A0_9MICO</name>
<dbReference type="CDD" id="cd02440">
    <property type="entry name" value="AdoMet_MTases"/>
    <property type="match status" value="1"/>
</dbReference>
<dbReference type="PANTHER" id="PTHR43861:SF3">
    <property type="entry name" value="PUTATIVE (AFU_ORTHOLOGUE AFUA_2G14390)-RELATED"/>
    <property type="match status" value="1"/>
</dbReference>
<evidence type="ECO:0000313" key="3">
    <source>
        <dbReference type="EMBL" id="GIG54907.1"/>
    </source>
</evidence>
<proteinExistence type="predicted"/>
<organism evidence="3 4">
    <name type="scientific">Demequina activiva</name>
    <dbReference type="NCBI Taxonomy" id="1582364"/>
    <lineage>
        <taxon>Bacteria</taxon>
        <taxon>Bacillati</taxon>
        <taxon>Actinomycetota</taxon>
        <taxon>Actinomycetes</taxon>
        <taxon>Micrococcales</taxon>
        <taxon>Demequinaceae</taxon>
        <taxon>Demequina</taxon>
    </lineage>
</organism>
<dbReference type="PANTHER" id="PTHR43861">
    <property type="entry name" value="TRANS-ACONITATE 2-METHYLTRANSFERASE-RELATED"/>
    <property type="match status" value="1"/>
</dbReference>
<dbReference type="SUPFAM" id="SSF53335">
    <property type="entry name" value="S-adenosyl-L-methionine-dependent methyltransferases"/>
    <property type="match status" value="1"/>
</dbReference>
<comment type="caution">
    <text evidence="3">The sequence shown here is derived from an EMBL/GenBank/DDBJ whole genome shotgun (WGS) entry which is preliminary data.</text>
</comment>
<gene>
    <name evidence="3" type="ORF">Dac01nite_16590</name>
</gene>
<dbReference type="Proteomes" id="UP000652354">
    <property type="component" value="Unassembled WGS sequence"/>
</dbReference>
<evidence type="ECO:0000313" key="4">
    <source>
        <dbReference type="Proteomes" id="UP000652354"/>
    </source>
</evidence>